<dbReference type="InterPro" id="IPR003583">
    <property type="entry name" value="Hlx-hairpin-Hlx_DNA-bd_motif"/>
</dbReference>
<dbReference type="InterPro" id="IPR004509">
    <property type="entry name" value="Competence_ComEA_HhH"/>
</dbReference>
<dbReference type="EMBL" id="FOOK01000001">
    <property type="protein sequence ID" value="SFF62751.1"/>
    <property type="molecule type" value="Genomic_DNA"/>
</dbReference>
<dbReference type="GO" id="GO:0015628">
    <property type="term" value="P:protein secretion by the type II secretion system"/>
    <property type="evidence" value="ECO:0007669"/>
    <property type="project" value="TreeGrafter"/>
</dbReference>
<dbReference type="GO" id="GO:0015627">
    <property type="term" value="C:type II protein secretion system complex"/>
    <property type="evidence" value="ECO:0007669"/>
    <property type="project" value="TreeGrafter"/>
</dbReference>
<dbReference type="AlphaFoldDB" id="A0A1I2KCC0"/>
<feature type="domain" description="Helix-hairpin-helix DNA-binding motif class 1" evidence="2">
    <location>
        <begin position="186"/>
        <end position="205"/>
    </location>
</feature>
<name>A0A1I2KCC0_9BACL</name>
<feature type="domain" description="Helix-hairpin-helix DNA-binding motif class 1" evidence="2">
    <location>
        <begin position="156"/>
        <end position="175"/>
    </location>
</feature>
<protein>
    <submittedName>
        <fullName evidence="3">Competence protein ComEA</fullName>
    </submittedName>
</protein>
<reference evidence="3 4" key="1">
    <citation type="submission" date="2016-10" db="EMBL/GenBank/DDBJ databases">
        <authorList>
            <person name="de Groot N.N."/>
        </authorList>
    </citation>
    <scope>NUCLEOTIDE SEQUENCE [LARGE SCALE GENOMIC DNA]</scope>
    <source>
        <strain evidence="3 4">DSM 44945</strain>
    </source>
</reference>
<gene>
    <name evidence="3" type="ORF">SAMN04488025_10111</name>
</gene>
<sequence>MDDLWTPREKKLAVLSILLAVALAGVVAADWWGGDEPEQVPLPAYAPERTARPAEAPAEKEREDVVVDVKGAVERPGVYQLPAGSRVRDALAEAGGAGKKADLDRVNLAQPLADGMVVYIPRRGEKMPAFFEAGTAGSGPVGAGSGKININTASAAELETLDGIGPAKAEAILRHREEHGPFKDVRDLLEVPGIGEKTLEKFADQISVD</sequence>
<dbReference type="PANTHER" id="PTHR21180:SF32">
    <property type="entry name" value="ENDONUCLEASE_EXONUCLEASE_PHOSPHATASE FAMILY DOMAIN-CONTAINING PROTEIN 1"/>
    <property type="match status" value="1"/>
</dbReference>
<dbReference type="NCBIfam" id="TIGR00426">
    <property type="entry name" value="competence protein ComEA helix-hairpin-helix repeat region"/>
    <property type="match status" value="1"/>
</dbReference>
<feature type="region of interest" description="Disordered" evidence="1">
    <location>
        <begin position="38"/>
        <end position="63"/>
    </location>
</feature>
<dbReference type="InterPro" id="IPR051675">
    <property type="entry name" value="Endo/Exo/Phosphatase_dom_1"/>
</dbReference>
<dbReference type="GO" id="GO:0006281">
    <property type="term" value="P:DNA repair"/>
    <property type="evidence" value="ECO:0007669"/>
    <property type="project" value="InterPro"/>
</dbReference>
<dbReference type="Pfam" id="PF10531">
    <property type="entry name" value="SLBB"/>
    <property type="match status" value="1"/>
</dbReference>
<evidence type="ECO:0000313" key="4">
    <source>
        <dbReference type="Proteomes" id="UP000198661"/>
    </source>
</evidence>
<dbReference type="Gene3D" id="1.10.150.280">
    <property type="entry name" value="AF1531-like domain"/>
    <property type="match status" value="1"/>
</dbReference>
<dbReference type="Gene3D" id="3.10.560.10">
    <property type="entry name" value="Outer membrane lipoprotein wza domain like"/>
    <property type="match status" value="1"/>
</dbReference>
<dbReference type="SUPFAM" id="SSF47781">
    <property type="entry name" value="RuvA domain 2-like"/>
    <property type="match status" value="1"/>
</dbReference>
<accession>A0A1I2KCC0</accession>
<evidence type="ECO:0000259" key="2">
    <source>
        <dbReference type="SMART" id="SM00278"/>
    </source>
</evidence>
<dbReference type="Pfam" id="PF12836">
    <property type="entry name" value="HHH_3"/>
    <property type="match status" value="1"/>
</dbReference>
<dbReference type="GO" id="GO:0003677">
    <property type="term" value="F:DNA binding"/>
    <property type="evidence" value="ECO:0007669"/>
    <property type="project" value="InterPro"/>
</dbReference>
<dbReference type="SMART" id="SM00278">
    <property type="entry name" value="HhH1"/>
    <property type="match status" value="2"/>
</dbReference>
<dbReference type="Proteomes" id="UP000198661">
    <property type="component" value="Unassembled WGS sequence"/>
</dbReference>
<evidence type="ECO:0000313" key="3">
    <source>
        <dbReference type="EMBL" id="SFF62751.1"/>
    </source>
</evidence>
<dbReference type="RefSeq" id="WP_177198891.1">
    <property type="nucleotide sequence ID" value="NZ_FOOK01000001.1"/>
</dbReference>
<feature type="compositionally biased region" description="Basic and acidic residues" evidence="1">
    <location>
        <begin position="49"/>
        <end position="63"/>
    </location>
</feature>
<keyword evidence="4" id="KW-1185">Reference proteome</keyword>
<dbReference type="STRING" id="201973.SAMN04488025_10111"/>
<dbReference type="PANTHER" id="PTHR21180">
    <property type="entry name" value="ENDONUCLEASE/EXONUCLEASE/PHOSPHATASE FAMILY DOMAIN-CONTAINING PROTEIN 1"/>
    <property type="match status" value="1"/>
</dbReference>
<dbReference type="InterPro" id="IPR010994">
    <property type="entry name" value="RuvA_2-like"/>
</dbReference>
<dbReference type="InterPro" id="IPR019554">
    <property type="entry name" value="Soluble_ligand-bd"/>
</dbReference>
<evidence type="ECO:0000256" key="1">
    <source>
        <dbReference type="SAM" id="MobiDB-lite"/>
    </source>
</evidence>
<proteinExistence type="predicted"/>
<organism evidence="3 4">
    <name type="scientific">Planifilum fulgidum</name>
    <dbReference type="NCBI Taxonomy" id="201973"/>
    <lineage>
        <taxon>Bacteria</taxon>
        <taxon>Bacillati</taxon>
        <taxon>Bacillota</taxon>
        <taxon>Bacilli</taxon>
        <taxon>Bacillales</taxon>
        <taxon>Thermoactinomycetaceae</taxon>
        <taxon>Planifilum</taxon>
    </lineage>
</organism>